<dbReference type="InterPro" id="IPR040372">
    <property type="entry name" value="YaeB-like"/>
</dbReference>
<dbReference type="EMBL" id="JBHTBW010000017">
    <property type="protein sequence ID" value="MFC7440717.1"/>
    <property type="molecule type" value="Genomic_DNA"/>
</dbReference>
<name>A0ABW2RIF7_9BACL</name>
<dbReference type="Gene3D" id="2.40.30.70">
    <property type="entry name" value="YaeB-like"/>
    <property type="match status" value="1"/>
</dbReference>
<dbReference type="Pfam" id="PF01980">
    <property type="entry name" value="TrmO_N"/>
    <property type="match status" value="1"/>
</dbReference>
<keyword evidence="1" id="KW-0949">S-adenosyl-L-methionine</keyword>
<keyword evidence="4" id="KW-0489">Methyltransferase</keyword>
<proteinExistence type="inferred from homology"/>
<dbReference type="GO" id="GO:0032259">
    <property type="term" value="P:methylation"/>
    <property type="evidence" value="ECO:0007669"/>
    <property type="project" value="UniProtKB-KW"/>
</dbReference>
<reference evidence="5" key="1">
    <citation type="journal article" date="2019" name="Int. J. Syst. Evol. Microbiol.">
        <title>The Global Catalogue of Microorganisms (GCM) 10K type strain sequencing project: providing services to taxonomists for standard genome sequencing and annotation.</title>
        <authorList>
            <consortium name="The Broad Institute Genomics Platform"/>
            <consortium name="The Broad Institute Genome Sequencing Center for Infectious Disease"/>
            <person name="Wu L."/>
            <person name="Ma J."/>
        </authorList>
    </citation>
    <scope>NUCLEOTIDE SEQUENCE [LARGE SCALE GENOMIC DNA]</scope>
    <source>
        <strain evidence="5">CGMCC 1.12942</strain>
    </source>
</reference>
<keyword evidence="5" id="KW-1185">Reference proteome</keyword>
<dbReference type="InterPro" id="IPR023370">
    <property type="entry name" value="TrmO-like_N"/>
</dbReference>
<dbReference type="SUPFAM" id="SSF118196">
    <property type="entry name" value="YaeB-like"/>
    <property type="match status" value="1"/>
</dbReference>
<feature type="domain" description="TsaA-like" evidence="3">
    <location>
        <begin position="1"/>
        <end position="116"/>
    </location>
</feature>
<dbReference type="InterPro" id="IPR036414">
    <property type="entry name" value="YaeB_N_sf"/>
</dbReference>
<dbReference type="PANTHER" id="PTHR12818:SF0">
    <property type="entry name" value="TRNA (ADENINE(37)-N6)-METHYLTRANSFERASE"/>
    <property type="match status" value="1"/>
</dbReference>
<accession>A0ABW2RIF7</accession>
<evidence type="ECO:0000256" key="1">
    <source>
        <dbReference type="ARBA" id="ARBA00022691"/>
    </source>
</evidence>
<dbReference type="PANTHER" id="PTHR12818">
    <property type="entry name" value="TRNA (ADENINE(37)-N6)-METHYLTRANSFERASE"/>
    <property type="match status" value="1"/>
</dbReference>
<evidence type="ECO:0000256" key="2">
    <source>
        <dbReference type="ARBA" id="ARBA00033753"/>
    </source>
</evidence>
<keyword evidence="4" id="KW-0808">Transferase</keyword>
<comment type="similarity">
    <text evidence="2">Belongs to the tRNA methyltransferase O family.</text>
</comment>
<comment type="caution">
    <text evidence="4">The sequence shown here is derived from an EMBL/GenBank/DDBJ whole genome shotgun (WGS) entry which is preliminary data.</text>
</comment>
<gene>
    <name evidence="4" type="ORF">ACFQNG_06090</name>
</gene>
<dbReference type="RefSeq" id="WP_379864000.1">
    <property type="nucleotide sequence ID" value="NZ_JBHTBW010000017.1"/>
</dbReference>
<sequence length="139" mass="16192">MGWYHPKIHLDESRFTSEAVLGLESFSHFEVIFYMDQVSTDKIQTGTRHPRNRTDWPRVGIFAQRAKNRANQLGLSRCRLLKVQRLTLTVQSLDAIDGIPVVDIKPYMEEFAAEGPIKQPTWSKEWMRDYYAPFSSKDT</sequence>
<organism evidence="4 5">
    <name type="scientific">Laceyella putida</name>
    <dbReference type="NCBI Taxonomy" id="110101"/>
    <lineage>
        <taxon>Bacteria</taxon>
        <taxon>Bacillati</taxon>
        <taxon>Bacillota</taxon>
        <taxon>Bacilli</taxon>
        <taxon>Bacillales</taxon>
        <taxon>Thermoactinomycetaceae</taxon>
        <taxon>Laceyella</taxon>
    </lineage>
</organism>
<dbReference type="PROSITE" id="PS51668">
    <property type="entry name" value="TSAA_2"/>
    <property type="match status" value="1"/>
</dbReference>
<protein>
    <submittedName>
        <fullName evidence="4">TrmO family methyltransferase</fullName>
        <ecNumber evidence="4">2.1.1.-</ecNumber>
    </submittedName>
</protein>
<evidence type="ECO:0000259" key="3">
    <source>
        <dbReference type="PROSITE" id="PS51668"/>
    </source>
</evidence>
<dbReference type="InterPro" id="IPR036413">
    <property type="entry name" value="YaeB-like_sf"/>
</dbReference>
<dbReference type="EC" id="2.1.1.-" evidence="4"/>
<evidence type="ECO:0000313" key="5">
    <source>
        <dbReference type="Proteomes" id="UP001596500"/>
    </source>
</evidence>
<dbReference type="GO" id="GO:0008168">
    <property type="term" value="F:methyltransferase activity"/>
    <property type="evidence" value="ECO:0007669"/>
    <property type="project" value="UniProtKB-KW"/>
</dbReference>
<dbReference type="Proteomes" id="UP001596500">
    <property type="component" value="Unassembled WGS sequence"/>
</dbReference>
<evidence type="ECO:0000313" key="4">
    <source>
        <dbReference type="EMBL" id="MFC7440717.1"/>
    </source>
</evidence>